<dbReference type="AlphaFoldDB" id="A0A7W2FNH3"/>
<dbReference type="EMBL" id="JACFYF010000001">
    <property type="protein sequence ID" value="MBA5761351.1"/>
    <property type="molecule type" value="Genomic_DNA"/>
</dbReference>
<evidence type="ECO:0000313" key="7">
    <source>
        <dbReference type="EMBL" id="MBA5761351.1"/>
    </source>
</evidence>
<gene>
    <name evidence="7" type="ORF">H2O73_03255</name>
</gene>
<feature type="repeat" description="TPR" evidence="4">
    <location>
        <begin position="246"/>
        <end position="279"/>
    </location>
</feature>
<dbReference type="CDD" id="cd01949">
    <property type="entry name" value="GGDEF"/>
    <property type="match status" value="1"/>
</dbReference>
<dbReference type="InterPro" id="IPR043128">
    <property type="entry name" value="Rev_trsase/Diguanyl_cyclase"/>
</dbReference>
<dbReference type="PROSITE" id="PS50005">
    <property type="entry name" value="TPR"/>
    <property type="match status" value="1"/>
</dbReference>
<evidence type="ECO:0000256" key="3">
    <source>
        <dbReference type="ARBA" id="ARBA00034247"/>
    </source>
</evidence>
<dbReference type="PROSITE" id="PS50887">
    <property type="entry name" value="GGDEF"/>
    <property type="match status" value="1"/>
</dbReference>
<organism evidence="7 8">
    <name type="scientific">Vibrio marinisediminis</name>
    <dbReference type="NCBI Taxonomy" id="2758441"/>
    <lineage>
        <taxon>Bacteria</taxon>
        <taxon>Pseudomonadati</taxon>
        <taxon>Pseudomonadota</taxon>
        <taxon>Gammaproteobacteria</taxon>
        <taxon>Vibrionales</taxon>
        <taxon>Vibrionaceae</taxon>
        <taxon>Vibrio</taxon>
    </lineage>
</organism>
<dbReference type="NCBIfam" id="TIGR00254">
    <property type="entry name" value="GGDEF"/>
    <property type="match status" value="1"/>
</dbReference>
<dbReference type="Proteomes" id="UP000571701">
    <property type="component" value="Unassembled WGS sequence"/>
</dbReference>
<keyword evidence="8" id="KW-1185">Reference proteome</keyword>
<keyword evidence="5" id="KW-1133">Transmembrane helix</keyword>
<proteinExistence type="predicted"/>
<dbReference type="InterPro" id="IPR011990">
    <property type="entry name" value="TPR-like_helical_dom_sf"/>
</dbReference>
<dbReference type="FunFam" id="3.30.70.270:FF:000001">
    <property type="entry name" value="Diguanylate cyclase domain protein"/>
    <property type="match status" value="1"/>
</dbReference>
<evidence type="ECO:0000256" key="5">
    <source>
        <dbReference type="SAM" id="Phobius"/>
    </source>
</evidence>
<keyword evidence="5" id="KW-0812">Transmembrane</keyword>
<dbReference type="GO" id="GO:0052621">
    <property type="term" value="F:diguanylate cyclase activity"/>
    <property type="evidence" value="ECO:0007669"/>
    <property type="project" value="UniProtKB-EC"/>
</dbReference>
<dbReference type="InterPro" id="IPR050469">
    <property type="entry name" value="Diguanylate_Cyclase"/>
</dbReference>
<name>A0A7W2FNH3_9VIBR</name>
<dbReference type="InterPro" id="IPR019734">
    <property type="entry name" value="TPR_rpt"/>
</dbReference>
<accession>A0A7W2FNH3</accession>
<dbReference type="SMART" id="SM00267">
    <property type="entry name" value="GGDEF"/>
    <property type="match status" value="1"/>
</dbReference>
<dbReference type="RefSeq" id="WP_182106463.1">
    <property type="nucleotide sequence ID" value="NZ_JACFYF010000001.1"/>
</dbReference>
<evidence type="ECO:0000259" key="6">
    <source>
        <dbReference type="PROSITE" id="PS50887"/>
    </source>
</evidence>
<comment type="cofactor">
    <cofactor evidence="1">
        <name>Mg(2+)</name>
        <dbReference type="ChEBI" id="CHEBI:18420"/>
    </cofactor>
</comment>
<dbReference type="InterPro" id="IPR000160">
    <property type="entry name" value="GGDEF_dom"/>
</dbReference>
<feature type="domain" description="GGDEF" evidence="6">
    <location>
        <begin position="551"/>
        <end position="687"/>
    </location>
</feature>
<dbReference type="SUPFAM" id="SSF55073">
    <property type="entry name" value="Nucleotide cyclase"/>
    <property type="match status" value="1"/>
</dbReference>
<sequence>MNFIKKAISIFSAVFLILLTLYVLSDEYGVESTRNENALPTSLERYLPILLQHRATEAIQELPTYLSEPDLQAWLASSHRETRLLSHWILANEALRQSEFERAEEHALSAVSLLNDETSIELRAKLYFNLSLAQIKQNKVEASTNSFEQVASLFEKYNGSHNEIFITYFMKRAFELSHQESSSDELVIFWEDIYQKASAIEYQRIDDIYYYLGTAYWNARQFVKGTNLKVKAIEVSLERNDDDQIQFMMTDVGIDYLFNGNYHQAIKQFNKVIEYNQKSDKENPERLHYILIKLYAAYTEAGDIFKAGEVLIEAETQLKKIETPSVQQHYQTYLYAMQADYARRIGDAGEALRLIKLAKERHEGEYHARVYQFDVTLDMIFGDVYYLRQDFDEAVKYHQSAESKIIIRDLYYLEASIHRKLYQDYLAQKKLALALRHLEEESKLQRQQKLDINEQYSQYIYSQFESKKQQGRIAELEYSTERSKWMFTFLAVVLLTLILFVWMLKSKNRKITQLNALLTTLSTTDGLTSISNRRAFDEYLRVWNSPPISIQMRAIFMLDIDSFKRYNDFYGHAAGDHVIKAVAKAIKEQCRQHDFVARYGGEEFVVLMSDTTPEMALALASQIQTSIDALNMPHAKSAISHKVTLSIGVLTCPKGVDSDAHELMKLTDSALYQAKSQGRNQICHIPYDV</sequence>
<comment type="catalytic activity">
    <reaction evidence="3">
        <text>2 GTP = 3',3'-c-di-GMP + 2 diphosphate</text>
        <dbReference type="Rhea" id="RHEA:24898"/>
        <dbReference type="ChEBI" id="CHEBI:33019"/>
        <dbReference type="ChEBI" id="CHEBI:37565"/>
        <dbReference type="ChEBI" id="CHEBI:58805"/>
        <dbReference type="EC" id="2.7.7.65"/>
    </reaction>
</comment>
<feature type="transmembrane region" description="Helical" evidence="5">
    <location>
        <begin position="485"/>
        <end position="504"/>
    </location>
</feature>
<dbReference type="Gene3D" id="3.30.70.270">
    <property type="match status" value="1"/>
</dbReference>
<evidence type="ECO:0000256" key="4">
    <source>
        <dbReference type="PROSITE-ProRule" id="PRU00339"/>
    </source>
</evidence>
<dbReference type="Gene3D" id="1.25.40.10">
    <property type="entry name" value="Tetratricopeptide repeat domain"/>
    <property type="match status" value="2"/>
</dbReference>
<dbReference type="InterPro" id="IPR029787">
    <property type="entry name" value="Nucleotide_cyclase"/>
</dbReference>
<evidence type="ECO:0000256" key="2">
    <source>
        <dbReference type="ARBA" id="ARBA00012528"/>
    </source>
</evidence>
<dbReference type="PANTHER" id="PTHR45138">
    <property type="entry name" value="REGULATORY COMPONENTS OF SENSORY TRANSDUCTION SYSTEM"/>
    <property type="match status" value="1"/>
</dbReference>
<dbReference type="EC" id="2.7.7.65" evidence="2"/>
<reference evidence="7 8" key="1">
    <citation type="submission" date="2020-07" db="EMBL/GenBank/DDBJ databases">
        <title>Vibrio marinisediminis sp. nov., isolated from marine sediment.</title>
        <authorList>
            <person name="Ji X."/>
        </authorList>
    </citation>
    <scope>NUCLEOTIDE SEQUENCE [LARGE SCALE GENOMIC DNA]</scope>
    <source>
        <strain evidence="7 8">404</strain>
    </source>
</reference>
<dbReference type="Pfam" id="PF00990">
    <property type="entry name" value="GGDEF"/>
    <property type="match status" value="1"/>
</dbReference>
<protein>
    <recommendedName>
        <fullName evidence="2">diguanylate cyclase</fullName>
        <ecNumber evidence="2">2.7.7.65</ecNumber>
    </recommendedName>
</protein>
<evidence type="ECO:0000313" key="8">
    <source>
        <dbReference type="Proteomes" id="UP000571701"/>
    </source>
</evidence>
<keyword evidence="4" id="KW-0802">TPR repeat</keyword>
<evidence type="ECO:0000256" key="1">
    <source>
        <dbReference type="ARBA" id="ARBA00001946"/>
    </source>
</evidence>
<comment type="caution">
    <text evidence="7">The sequence shown here is derived from an EMBL/GenBank/DDBJ whole genome shotgun (WGS) entry which is preliminary data.</text>
</comment>
<keyword evidence="5" id="KW-0472">Membrane</keyword>
<dbReference type="PANTHER" id="PTHR45138:SF9">
    <property type="entry name" value="DIGUANYLATE CYCLASE DGCM-RELATED"/>
    <property type="match status" value="1"/>
</dbReference>
<dbReference type="SUPFAM" id="SSF48452">
    <property type="entry name" value="TPR-like"/>
    <property type="match status" value="2"/>
</dbReference>